<gene>
    <name evidence="4" type="ORF">E5222_10675</name>
</gene>
<dbReference type="InterPro" id="IPR027417">
    <property type="entry name" value="P-loop_NTPase"/>
</dbReference>
<dbReference type="Gene3D" id="3.40.50.300">
    <property type="entry name" value="P-loop containing nucleotide triphosphate hydrolases"/>
    <property type="match status" value="1"/>
</dbReference>
<evidence type="ECO:0000256" key="1">
    <source>
        <dbReference type="ARBA" id="ARBA00022741"/>
    </source>
</evidence>
<dbReference type="GO" id="GO:0005524">
    <property type="term" value="F:ATP binding"/>
    <property type="evidence" value="ECO:0007669"/>
    <property type="project" value="UniProtKB-KW"/>
</dbReference>
<dbReference type="Proteomes" id="UP000309389">
    <property type="component" value="Unassembled WGS sequence"/>
</dbReference>
<dbReference type="SUPFAM" id="SSF52540">
    <property type="entry name" value="P-loop containing nucleoside triphosphate hydrolases"/>
    <property type="match status" value="1"/>
</dbReference>
<dbReference type="InterPro" id="IPR003593">
    <property type="entry name" value="AAA+_ATPase"/>
</dbReference>
<evidence type="ECO:0000313" key="4">
    <source>
        <dbReference type="EMBL" id="TIX50705.1"/>
    </source>
</evidence>
<sequence>MIGFEQCTKHYVLDDEERVILREATLLFEPWDRICILAPPGVGKTTIAHLLAGFTRPTEGNVHRSGRISWPLGFTGALHPSMTGERNVEIIADLAEAPRNRVSAYVAEFSELGEDYHRKVETYSSSMRARLGFALSMAIPADTYVADGNIGTGAPSFRTRCEVALEQKLNEGAGLFFLTHSPRLAERFGRRFAVLQGGKFVLTADAEEAKGIFETQLVEQDSLQQLVEGFSSE</sequence>
<dbReference type="AlphaFoldDB" id="A0A4T3F320"/>
<dbReference type="EMBL" id="SSHH01000002">
    <property type="protein sequence ID" value="TIX50705.1"/>
    <property type="molecule type" value="Genomic_DNA"/>
</dbReference>
<dbReference type="PANTHER" id="PTHR46743">
    <property type="entry name" value="TEICHOIC ACIDS EXPORT ATP-BINDING PROTEIN TAGH"/>
    <property type="match status" value="1"/>
</dbReference>
<proteinExistence type="predicted"/>
<feature type="domain" description="ABC transporter" evidence="3">
    <location>
        <begin position="2"/>
        <end position="222"/>
    </location>
</feature>
<keyword evidence="5" id="KW-1185">Reference proteome</keyword>
<keyword evidence="2 4" id="KW-0067">ATP-binding</keyword>
<dbReference type="OrthoDB" id="9778870at2"/>
<dbReference type="Pfam" id="PF00005">
    <property type="entry name" value="ABC_tran"/>
    <property type="match status" value="1"/>
</dbReference>
<evidence type="ECO:0000313" key="5">
    <source>
        <dbReference type="Proteomes" id="UP000309389"/>
    </source>
</evidence>
<accession>A0A4T3F320</accession>
<protein>
    <submittedName>
        <fullName evidence="4">ATP-binding cassette domain-containing protein</fullName>
    </submittedName>
</protein>
<dbReference type="GO" id="GO:0016887">
    <property type="term" value="F:ATP hydrolysis activity"/>
    <property type="evidence" value="ECO:0007669"/>
    <property type="project" value="InterPro"/>
</dbReference>
<organism evidence="4 5">
    <name type="scientific">Alteraurantiacibacter aquimixticola</name>
    <dbReference type="NCBI Taxonomy" id="2489173"/>
    <lineage>
        <taxon>Bacteria</taxon>
        <taxon>Pseudomonadati</taxon>
        <taxon>Pseudomonadota</taxon>
        <taxon>Alphaproteobacteria</taxon>
        <taxon>Sphingomonadales</taxon>
        <taxon>Erythrobacteraceae</taxon>
        <taxon>Alteraurantiacibacter</taxon>
    </lineage>
</organism>
<dbReference type="PROSITE" id="PS50893">
    <property type="entry name" value="ABC_TRANSPORTER_2"/>
    <property type="match status" value="1"/>
</dbReference>
<dbReference type="InterPro" id="IPR003439">
    <property type="entry name" value="ABC_transporter-like_ATP-bd"/>
</dbReference>
<evidence type="ECO:0000256" key="2">
    <source>
        <dbReference type="ARBA" id="ARBA00022840"/>
    </source>
</evidence>
<keyword evidence="1" id="KW-0547">Nucleotide-binding</keyword>
<reference evidence="4 5" key="1">
    <citation type="submission" date="2019-04" db="EMBL/GenBank/DDBJ databases">
        <title>Altererythrobacter aquimixticola sp. nov., isolated from sediment of junction between the ocean and a freshwater spring.</title>
        <authorList>
            <person name="Yoon J.-H."/>
        </authorList>
    </citation>
    <scope>NUCLEOTIDE SEQUENCE [LARGE SCALE GENOMIC DNA]</scope>
    <source>
        <strain evidence="4 5">SSKS-13</strain>
    </source>
</reference>
<dbReference type="PANTHER" id="PTHR46743:SF2">
    <property type="entry name" value="TEICHOIC ACIDS EXPORT ATP-BINDING PROTEIN TAGH"/>
    <property type="match status" value="1"/>
</dbReference>
<comment type="caution">
    <text evidence="4">The sequence shown here is derived from an EMBL/GenBank/DDBJ whole genome shotgun (WGS) entry which is preliminary data.</text>
</comment>
<evidence type="ECO:0000259" key="3">
    <source>
        <dbReference type="PROSITE" id="PS50893"/>
    </source>
</evidence>
<dbReference type="RefSeq" id="WP_136693725.1">
    <property type="nucleotide sequence ID" value="NZ_SSHH01000002.1"/>
</dbReference>
<dbReference type="InterPro" id="IPR050683">
    <property type="entry name" value="Bact_Polysacc_Export_ATP-bd"/>
</dbReference>
<dbReference type="SMART" id="SM00382">
    <property type="entry name" value="AAA"/>
    <property type="match status" value="1"/>
</dbReference>
<name>A0A4T3F320_9SPHN</name>